<dbReference type="Pfam" id="PF21274">
    <property type="entry name" value="Rng_hyd_C"/>
    <property type="match status" value="1"/>
</dbReference>
<dbReference type="PANTHER" id="PTHR43004">
    <property type="entry name" value="TRK SYSTEM POTASSIUM UPTAKE PROTEIN"/>
    <property type="match status" value="1"/>
</dbReference>
<feature type="domain" description="FAD-binding" evidence="4">
    <location>
        <begin position="3"/>
        <end position="374"/>
    </location>
</feature>
<keyword evidence="5" id="KW-0503">Monooxygenase</keyword>
<keyword evidence="3" id="KW-0274">FAD</keyword>
<evidence type="ECO:0000256" key="3">
    <source>
        <dbReference type="ARBA" id="ARBA00022827"/>
    </source>
</evidence>
<dbReference type="Gene3D" id="3.50.50.60">
    <property type="entry name" value="FAD/NAD(P)-binding domain"/>
    <property type="match status" value="1"/>
</dbReference>
<name>A0A494XS09_9BURK</name>
<proteinExistence type="predicted"/>
<gene>
    <name evidence="5" type="ORF">D7S86_19630</name>
</gene>
<reference evidence="5 6" key="1">
    <citation type="submission" date="2018-10" db="EMBL/GenBank/DDBJ databases">
        <title>Robbsia sp. DHC34, isolated from soil.</title>
        <authorList>
            <person name="Gao Z.-H."/>
            <person name="Qiu L.-H."/>
        </authorList>
    </citation>
    <scope>NUCLEOTIDE SEQUENCE [LARGE SCALE GENOMIC DNA]</scope>
    <source>
        <strain evidence="5 6">DHC34</strain>
    </source>
</reference>
<evidence type="ECO:0000256" key="2">
    <source>
        <dbReference type="ARBA" id="ARBA00022630"/>
    </source>
</evidence>
<dbReference type="AlphaFoldDB" id="A0A494XS09"/>
<comment type="cofactor">
    <cofactor evidence="1">
        <name>FAD</name>
        <dbReference type="ChEBI" id="CHEBI:57692"/>
    </cofactor>
</comment>
<dbReference type="Gene3D" id="3.40.30.120">
    <property type="match status" value="1"/>
</dbReference>
<evidence type="ECO:0000259" key="4">
    <source>
        <dbReference type="Pfam" id="PF01494"/>
    </source>
</evidence>
<dbReference type="GO" id="GO:0071949">
    <property type="term" value="F:FAD binding"/>
    <property type="evidence" value="ECO:0007669"/>
    <property type="project" value="InterPro"/>
</dbReference>
<dbReference type="InterPro" id="IPR050641">
    <property type="entry name" value="RIFMO-like"/>
</dbReference>
<dbReference type="RefSeq" id="WP_121088541.1">
    <property type="nucleotide sequence ID" value="NZ_RBZU01000009.1"/>
</dbReference>
<evidence type="ECO:0000256" key="1">
    <source>
        <dbReference type="ARBA" id="ARBA00001974"/>
    </source>
</evidence>
<dbReference type="OrthoDB" id="3443359at2"/>
<accession>A0A494XS09</accession>
<dbReference type="GO" id="GO:0016709">
    <property type="term" value="F:oxidoreductase activity, acting on paired donors, with incorporation or reduction of molecular oxygen, NAD(P)H as one donor, and incorporation of one atom of oxygen"/>
    <property type="evidence" value="ECO:0007669"/>
    <property type="project" value="UniProtKB-ARBA"/>
</dbReference>
<evidence type="ECO:0000313" key="6">
    <source>
        <dbReference type="Proteomes" id="UP000270342"/>
    </source>
</evidence>
<dbReference type="InterPro" id="IPR036188">
    <property type="entry name" value="FAD/NAD-bd_sf"/>
</dbReference>
<keyword evidence="5" id="KW-0560">Oxidoreductase</keyword>
<dbReference type="Gene3D" id="3.30.9.10">
    <property type="entry name" value="D-Amino Acid Oxidase, subunit A, domain 2"/>
    <property type="match status" value="1"/>
</dbReference>
<dbReference type="Proteomes" id="UP000270342">
    <property type="component" value="Unassembled WGS sequence"/>
</dbReference>
<comment type="caution">
    <text evidence="5">The sequence shown here is derived from an EMBL/GenBank/DDBJ whole genome shotgun (WGS) entry which is preliminary data.</text>
</comment>
<sequence length="608" mass="66461">MQETEVLIVGGGATGLTASMLLSASGVRSWLVSKYKHTSSLPKAHLLSIKTMEIFRELGLDARIRQASCPPEHMRYVGWYAGMAGPSADHGRELARMGAHGRGHDDLHWRAASDIGYANLAQARLEPMLRAEAEARAPGGVHFHHAFVSCVEDANGIVATIVDRETDTPYEVRARYLLVCDGGQTVGAQLGVHMEGHAAVATTITVHFDADLSHTRGAAGTDDVLIRSILNPDTGAPGVLVPMGPHAWGSRSREWVFHMIAAHGDHKQEDDATVVDALRRTLGIGALDLHVHQITRWPLNAVVASRFRIGRAFILGDAAHRMPPSGAHGLNTAVQDSYNLCWKLAAVLRGRAGDALLDSYETERRPVARATVDSAYENWQNAWKIAASFGFSPKQSAEENWRNLRLQWADGTQGDAARHRAVQGISTALSTYNHLNVNFGYRYASGALLDDGLPARIPLDKDGDFEPGTKPGHSLPHAWLENTRRRYSINELVGRGRFVLIAGERGDAWCDAARRLAREWDLPLDALTIGVHDGDHLDFRCEWLGHREIGATGAVLVRPDHFIAWRSTDAVDDAYDALARALHQVLSRADDDVRARARSSATSTIMSS</sequence>
<keyword evidence="6" id="KW-1185">Reference proteome</keyword>
<keyword evidence="2" id="KW-0285">Flavoprotein</keyword>
<dbReference type="InterPro" id="IPR002938">
    <property type="entry name" value="FAD-bd"/>
</dbReference>
<dbReference type="EMBL" id="RBZU01000009">
    <property type="protein sequence ID" value="RKP50323.1"/>
    <property type="molecule type" value="Genomic_DNA"/>
</dbReference>
<dbReference type="PRINTS" id="PR00420">
    <property type="entry name" value="RNGMNOXGNASE"/>
</dbReference>
<dbReference type="SUPFAM" id="SSF51905">
    <property type="entry name" value="FAD/NAD(P)-binding domain"/>
    <property type="match status" value="1"/>
</dbReference>
<organism evidence="5 6">
    <name type="scientific">Pararobbsia silviterrae</name>
    <dbReference type="NCBI Taxonomy" id="1792498"/>
    <lineage>
        <taxon>Bacteria</taxon>
        <taxon>Pseudomonadati</taxon>
        <taxon>Pseudomonadota</taxon>
        <taxon>Betaproteobacteria</taxon>
        <taxon>Burkholderiales</taxon>
        <taxon>Burkholderiaceae</taxon>
        <taxon>Pararobbsia</taxon>
    </lineage>
</organism>
<evidence type="ECO:0000313" key="5">
    <source>
        <dbReference type="EMBL" id="RKP50323.1"/>
    </source>
</evidence>
<dbReference type="Pfam" id="PF01494">
    <property type="entry name" value="FAD_binding_3"/>
    <property type="match status" value="1"/>
</dbReference>
<dbReference type="PANTHER" id="PTHR43004:SF19">
    <property type="entry name" value="BINDING MONOOXYGENASE, PUTATIVE (JCVI)-RELATED"/>
    <property type="match status" value="1"/>
</dbReference>
<protein>
    <submittedName>
        <fullName evidence="5">FAD-binding monooxygenase</fullName>
    </submittedName>
</protein>